<accession>A0A6A5SA13</accession>
<sequence>MRRISKPSHQLVSMGGLRRRNKPHRTLRVSSCESSRNRRRGEGRRILEHKLLRIEGRCRWLCFTVVVDTYINGINALFIADTCTNVHPNVNANRLTRANVIDNTTNPRTHDPDLFSAFKLRRQQRIHHRSSCRPRPDIPHHRRRSSPHNTATQTKRGESKPRRYIRGTCEYRFTKAVCRKRWQLRGCAARDIRSAV</sequence>
<protein>
    <submittedName>
        <fullName evidence="2">Uncharacterized protein</fullName>
    </submittedName>
</protein>
<organism evidence="2 3">
    <name type="scientific">Clathrospora elynae</name>
    <dbReference type="NCBI Taxonomy" id="706981"/>
    <lineage>
        <taxon>Eukaryota</taxon>
        <taxon>Fungi</taxon>
        <taxon>Dikarya</taxon>
        <taxon>Ascomycota</taxon>
        <taxon>Pezizomycotina</taxon>
        <taxon>Dothideomycetes</taxon>
        <taxon>Pleosporomycetidae</taxon>
        <taxon>Pleosporales</taxon>
        <taxon>Diademaceae</taxon>
        <taxon>Clathrospora</taxon>
    </lineage>
</organism>
<feature type="compositionally biased region" description="Basic residues" evidence="1">
    <location>
        <begin position="17"/>
        <end position="27"/>
    </location>
</feature>
<feature type="region of interest" description="Disordered" evidence="1">
    <location>
        <begin position="1"/>
        <end position="40"/>
    </location>
</feature>
<name>A0A6A5SA13_9PLEO</name>
<keyword evidence="3" id="KW-1185">Reference proteome</keyword>
<feature type="region of interest" description="Disordered" evidence="1">
    <location>
        <begin position="126"/>
        <end position="161"/>
    </location>
</feature>
<dbReference type="Proteomes" id="UP000800038">
    <property type="component" value="Unassembled WGS sequence"/>
</dbReference>
<dbReference type="AlphaFoldDB" id="A0A6A5SA13"/>
<evidence type="ECO:0000313" key="3">
    <source>
        <dbReference type="Proteomes" id="UP000800038"/>
    </source>
</evidence>
<evidence type="ECO:0000256" key="1">
    <source>
        <dbReference type="SAM" id="MobiDB-lite"/>
    </source>
</evidence>
<dbReference type="EMBL" id="ML976186">
    <property type="protein sequence ID" value="KAF1936470.1"/>
    <property type="molecule type" value="Genomic_DNA"/>
</dbReference>
<proteinExistence type="predicted"/>
<evidence type="ECO:0000313" key="2">
    <source>
        <dbReference type="EMBL" id="KAF1936470.1"/>
    </source>
</evidence>
<gene>
    <name evidence="2" type="ORF">EJ02DRAFT_86112</name>
</gene>
<reference evidence="2" key="1">
    <citation type="journal article" date="2020" name="Stud. Mycol.">
        <title>101 Dothideomycetes genomes: a test case for predicting lifestyles and emergence of pathogens.</title>
        <authorList>
            <person name="Haridas S."/>
            <person name="Albert R."/>
            <person name="Binder M."/>
            <person name="Bloem J."/>
            <person name="Labutti K."/>
            <person name="Salamov A."/>
            <person name="Andreopoulos B."/>
            <person name="Baker S."/>
            <person name="Barry K."/>
            <person name="Bills G."/>
            <person name="Bluhm B."/>
            <person name="Cannon C."/>
            <person name="Castanera R."/>
            <person name="Culley D."/>
            <person name="Daum C."/>
            <person name="Ezra D."/>
            <person name="Gonzalez J."/>
            <person name="Henrissat B."/>
            <person name="Kuo A."/>
            <person name="Liang C."/>
            <person name="Lipzen A."/>
            <person name="Lutzoni F."/>
            <person name="Magnuson J."/>
            <person name="Mondo S."/>
            <person name="Nolan M."/>
            <person name="Ohm R."/>
            <person name="Pangilinan J."/>
            <person name="Park H.-J."/>
            <person name="Ramirez L."/>
            <person name="Alfaro M."/>
            <person name="Sun H."/>
            <person name="Tritt A."/>
            <person name="Yoshinaga Y."/>
            <person name="Zwiers L.-H."/>
            <person name="Turgeon B."/>
            <person name="Goodwin S."/>
            <person name="Spatafora J."/>
            <person name="Crous P."/>
            <person name="Grigoriev I."/>
        </authorList>
    </citation>
    <scope>NUCLEOTIDE SEQUENCE</scope>
    <source>
        <strain evidence="2">CBS 161.51</strain>
    </source>
</reference>